<gene>
    <name evidence="3" type="ORF">HK413_12865</name>
</gene>
<keyword evidence="4" id="KW-1185">Reference proteome</keyword>
<organism evidence="3 4">
    <name type="scientific">Mucilaginibacter humi</name>
    <dbReference type="NCBI Taxonomy" id="2732510"/>
    <lineage>
        <taxon>Bacteria</taxon>
        <taxon>Pseudomonadati</taxon>
        <taxon>Bacteroidota</taxon>
        <taxon>Sphingobacteriia</taxon>
        <taxon>Sphingobacteriales</taxon>
        <taxon>Sphingobacteriaceae</taxon>
        <taxon>Mucilaginibacter</taxon>
    </lineage>
</organism>
<accession>A0ABX1W3G6</accession>
<dbReference type="EMBL" id="JABFCR010000065">
    <property type="protein sequence ID" value="NNU34723.1"/>
    <property type="molecule type" value="Genomic_DNA"/>
</dbReference>
<keyword evidence="2" id="KW-0802">TPR repeat</keyword>
<evidence type="ECO:0000313" key="4">
    <source>
        <dbReference type="Proteomes" id="UP000566071"/>
    </source>
</evidence>
<dbReference type="PANTHER" id="PTHR45586">
    <property type="entry name" value="TPR REPEAT-CONTAINING PROTEIN PA4667"/>
    <property type="match status" value="1"/>
</dbReference>
<protein>
    <submittedName>
        <fullName evidence="3">Tetratricopeptide repeat protein</fullName>
    </submittedName>
</protein>
<keyword evidence="1" id="KW-0677">Repeat</keyword>
<dbReference type="Proteomes" id="UP000566071">
    <property type="component" value="Unassembled WGS sequence"/>
</dbReference>
<proteinExistence type="predicted"/>
<dbReference type="PANTHER" id="PTHR45586:SF1">
    <property type="entry name" value="LIPOPOLYSACCHARIDE ASSEMBLY PROTEIN B"/>
    <property type="match status" value="1"/>
</dbReference>
<dbReference type="Gene3D" id="1.25.40.10">
    <property type="entry name" value="Tetratricopeptide repeat domain"/>
    <property type="match status" value="2"/>
</dbReference>
<dbReference type="RefSeq" id="WP_175270394.1">
    <property type="nucleotide sequence ID" value="NZ_JABFCR010000065.1"/>
</dbReference>
<name>A0ABX1W3G6_9SPHI</name>
<evidence type="ECO:0000256" key="2">
    <source>
        <dbReference type="ARBA" id="ARBA00022803"/>
    </source>
</evidence>
<dbReference type="InterPro" id="IPR011990">
    <property type="entry name" value="TPR-like_helical_dom_sf"/>
</dbReference>
<sequence length="347" mass="38481">MRDTIPAKTLPLYATAEEALKNAIAADAAGENKAIISEAKTSLAQYQLNKGIKDFQAKSYDEAYKAFNNYQTLFPEDTTAIYYTGLAAVQAKNFPAALTNYNKLLPSKFSKKESIYLDMSTIALQQNDTTNALKYASEGVEKFPSNSDLRRREIEISLQTGKAQEVVGKIQAAIANDPKNKTLYYYAGLTYTSFGNSIADEIYKLKKADGGNLKESTLPAFLAKLTPLQTKKDDYMSKAAEMYKKALEIDPNYYEANLNLGYALLSPAIDTYNYANNYLPASKQKEYNATLAKATTMFDAAKPYLLKAVELKPTSADALRNLKNYYLGTRNTTEANAIQKQIDALPK</sequence>
<dbReference type="Pfam" id="PF13432">
    <property type="entry name" value="TPR_16"/>
    <property type="match status" value="2"/>
</dbReference>
<evidence type="ECO:0000256" key="1">
    <source>
        <dbReference type="ARBA" id="ARBA00022737"/>
    </source>
</evidence>
<reference evidence="3 4" key="1">
    <citation type="submission" date="2020-05" db="EMBL/GenBank/DDBJ databases">
        <authorList>
            <person name="Khan S.A."/>
            <person name="Jeon C.O."/>
            <person name="Chun B.H."/>
        </authorList>
    </citation>
    <scope>NUCLEOTIDE SEQUENCE [LARGE SCALE GENOMIC DNA]</scope>
    <source>
        <strain evidence="3 4">S1162</strain>
    </source>
</reference>
<dbReference type="InterPro" id="IPR051012">
    <property type="entry name" value="CellSynth/LPSAsmb/PSIAsmb"/>
</dbReference>
<dbReference type="SUPFAM" id="SSF48452">
    <property type="entry name" value="TPR-like"/>
    <property type="match status" value="2"/>
</dbReference>
<comment type="caution">
    <text evidence="3">The sequence shown here is derived from an EMBL/GenBank/DDBJ whole genome shotgun (WGS) entry which is preliminary data.</text>
</comment>
<evidence type="ECO:0000313" key="3">
    <source>
        <dbReference type="EMBL" id="NNU34723.1"/>
    </source>
</evidence>